<feature type="region of interest" description="Disordered" evidence="9">
    <location>
        <begin position="54"/>
        <end position="280"/>
    </location>
</feature>
<evidence type="ECO:0000256" key="2">
    <source>
        <dbReference type="ARBA" id="ARBA00024012"/>
    </source>
</evidence>
<feature type="compositionally biased region" description="Basic and acidic residues" evidence="9">
    <location>
        <begin position="309"/>
        <end position="330"/>
    </location>
</feature>
<feature type="compositionally biased region" description="Polar residues" evidence="9">
    <location>
        <begin position="659"/>
        <end position="674"/>
    </location>
</feature>
<dbReference type="InterPro" id="IPR002044">
    <property type="entry name" value="CBM20"/>
</dbReference>
<feature type="transmembrane region" description="Helical" evidence="10">
    <location>
        <begin position="16"/>
        <end position="34"/>
    </location>
</feature>
<evidence type="ECO:0000256" key="10">
    <source>
        <dbReference type="SAM" id="Phobius"/>
    </source>
</evidence>
<proteinExistence type="predicted"/>
<protein>
    <recommendedName>
        <fullName evidence="6">Starch-binding domain-containing protein 1</fullName>
    </recommendedName>
    <alternativeName>
        <fullName evidence="7">Genethonin-1</fullName>
    </alternativeName>
    <alternativeName>
        <fullName evidence="8">Glycophagy cargo receptor stbd1</fullName>
    </alternativeName>
</protein>
<comment type="subcellular location">
    <subcellularLocation>
        <location evidence="2">Cell membrane</location>
        <location evidence="2">Sarcolemma</location>
        <location evidence="2">T-tubule</location>
    </subcellularLocation>
    <subcellularLocation>
        <location evidence="1">Endoplasmic reticulum membrane</location>
        <topology evidence="1">Single-pass type III membrane protein</topology>
    </subcellularLocation>
    <subcellularLocation>
        <location evidence="4">Preautophagosomal structure membrane</location>
        <topology evidence="4">Single-pass type III membrane protein</topology>
    </subcellularLocation>
</comment>
<feature type="domain" description="CBM20" evidence="11">
    <location>
        <begin position="974"/>
        <end position="1073"/>
    </location>
</feature>
<dbReference type="Gene3D" id="2.60.40.10">
    <property type="entry name" value="Immunoglobulins"/>
    <property type="match status" value="1"/>
</dbReference>
<comment type="caution">
    <text evidence="12">The sequence shown here is derived from an EMBL/GenBank/DDBJ whole genome shotgun (WGS) entry which is preliminary data.</text>
</comment>
<dbReference type="GO" id="GO:0005789">
    <property type="term" value="C:endoplasmic reticulum membrane"/>
    <property type="evidence" value="ECO:0007669"/>
    <property type="project" value="UniProtKB-SubCell"/>
</dbReference>
<evidence type="ECO:0000256" key="6">
    <source>
        <dbReference type="ARBA" id="ARBA00073038"/>
    </source>
</evidence>
<dbReference type="GO" id="GO:0061723">
    <property type="term" value="P:glycophagy"/>
    <property type="evidence" value="ECO:0007669"/>
    <property type="project" value="UniProtKB-ARBA"/>
</dbReference>
<keyword evidence="10" id="KW-0472">Membrane</keyword>
<evidence type="ECO:0000256" key="3">
    <source>
        <dbReference type="ARBA" id="ARBA00053886"/>
    </source>
</evidence>
<dbReference type="PANTHER" id="PTHR15048">
    <property type="entry name" value="STARCH-BINDING DOMAIN-CONTAINING PROTEIN 1"/>
    <property type="match status" value="1"/>
</dbReference>
<feature type="region of interest" description="Disordered" evidence="9">
    <location>
        <begin position="630"/>
        <end position="684"/>
    </location>
</feature>
<evidence type="ECO:0000256" key="4">
    <source>
        <dbReference type="ARBA" id="ARBA00060405"/>
    </source>
</evidence>
<feature type="region of interest" description="Disordered" evidence="9">
    <location>
        <begin position="698"/>
        <end position="741"/>
    </location>
</feature>
<comment type="subunit">
    <text evidence="5">Interacts with the ATG8 family proteins GABARAP and GABARAPL1. Interacts with several glycogen-associated proteins, such as GYS2 (liver glycogen synthase), GDE (glycogen debranching enzyme), GBE1 (glycogen branching enzyme 1) and EPM2A (Laforin).</text>
</comment>
<dbReference type="GO" id="GO:2001070">
    <property type="term" value="F:starch binding"/>
    <property type="evidence" value="ECO:0007669"/>
    <property type="project" value="InterPro"/>
</dbReference>
<accession>A0A6A4SGU5</accession>
<dbReference type="Proteomes" id="UP000438429">
    <property type="component" value="Unassembled WGS sequence"/>
</dbReference>
<evidence type="ECO:0000256" key="8">
    <source>
        <dbReference type="ARBA" id="ARBA00076001"/>
    </source>
</evidence>
<keyword evidence="10" id="KW-1133">Transmembrane helix</keyword>
<dbReference type="PROSITE" id="PS51166">
    <property type="entry name" value="CBM20"/>
    <property type="match status" value="1"/>
</dbReference>
<name>A0A6A4SGU5_SCOMX</name>
<feature type="region of interest" description="Disordered" evidence="9">
    <location>
        <begin position="309"/>
        <end position="382"/>
    </location>
</feature>
<feature type="compositionally biased region" description="Polar residues" evidence="9">
    <location>
        <begin position="640"/>
        <end position="650"/>
    </location>
</feature>
<dbReference type="EMBL" id="VEVO01000014">
    <property type="protein sequence ID" value="KAF0031110.1"/>
    <property type="molecule type" value="Genomic_DNA"/>
</dbReference>
<evidence type="ECO:0000259" key="11">
    <source>
        <dbReference type="PROSITE" id="PS51166"/>
    </source>
</evidence>
<dbReference type="FunFam" id="2.60.40.10:FF:000552">
    <property type="entry name" value="Related to glucoamylase"/>
    <property type="match status" value="1"/>
</dbReference>
<feature type="compositionally biased region" description="Acidic residues" evidence="9">
    <location>
        <begin position="193"/>
        <end position="221"/>
    </location>
</feature>
<evidence type="ECO:0000256" key="1">
    <source>
        <dbReference type="ARBA" id="ARBA00004643"/>
    </source>
</evidence>
<dbReference type="SMART" id="SM01065">
    <property type="entry name" value="CBM_2"/>
    <property type="match status" value="1"/>
</dbReference>
<evidence type="ECO:0000256" key="9">
    <source>
        <dbReference type="SAM" id="MobiDB-lite"/>
    </source>
</evidence>
<dbReference type="InterPro" id="IPR013784">
    <property type="entry name" value="Carb-bd-like_fold"/>
</dbReference>
<evidence type="ECO:0000313" key="12">
    <source>
        <dbReference type="EMBL" id="KAF0031110.1"/>
    </source>
</evidence>
<evidence type="ECO:0000256" key="7">
    <source>
        <dbReference type="ARBA" id="ARBA00075794"/>
    </source>
</evidence>
<evidence type="ECO:0000313" key="13">
    <source>
        <dbReference type="Proteomes" id="UP000438429"/>
    </source>
</evidence>
<dbReference type="GO" id="GO:0034045">
    <property type="term" value="C:phagophore assembly site membrane"/>
    <property type="evidence" value="ECO:0007669"/>
    <property type="project" value="UniProtKB-SubCell"/>
</dbReference>
<dbReference type="AlphaFoldDB" id="A0A6A4SGU5"/>
<organism evidence="12 13">
    <name type="scientific">Scophthalmus maximus</name>
    <name type="common">Turbot</name>
    <name type="synonym">Psetta maxima</name>
    <dbReference type="NCBI Taxonomy" id="52904"/>
    <lineage>
        <taxon>Eukaryota</taxon>
        <taxon>Metazoa</taxon>
        <taxon>Chordata</taxon>
        <taxon>Craniata</taxon>
        <taxon>Vertebrata</taxon>
        <taxon>Euteleostomi</taxon>
        <taxon>Actinopterygii</taxon>
        <taxon>Neopterygii</taxon>
        <taxon>Teleostei</taxon>
        <taxon>Neoteleostei</taxon>
        <taxon>Acanthomorphata</taxon>
        <taxon>Carangaria</taxon>
        <taxon>Pleuronectiformes</taxon>
        <taxon>Pleuronectoidei</taxon>
        <taxon>Scophthalmidae</taxon>
        <taxon>Scophthalmus</taxon>
    </lineage>
</organism>
<dbReference type="SUPFAM" id="SSF49452">
    <property type="entry name" value="Starch-binding domain-like"/>
    <property type="match status" value="1"/>
</dbReference>
<dbReference type="InterPro" id="IPR013783">
    <property type="entry name" value="Ig-like_fold"/>
</dbReference>
<dbReference type="GO" id="GO:0030315">
    <property type="term" value="C:T-tubule"/>
    <property type="evidence" value="ECO:0007669"/>
    <property type="project" value="UniProtKB-SubCell"/>
</dbReference>
<gene>
    <name evidence="12" type="ORF">F2P81_015665</name>
</gene>
<comment type="function">
    <text evidence="3">Acts as a cargo receptor for glycogen. Delivers its cargo to an autophagic pathway called glycophagy, resulting in the transport of glycogen to lysosomes.</text>
</comment>
<sequence>MDLASLFCMIGRHGPAVALAVVAVMSVLAGLIIYRSVRGKRRRKATDDAAAAAAAAAAGDSESPGEERDADACVASRPGAERPSAGGLRSSPAESTDVSDGGASDVRDDDDLFRRNVKIRHRRAAAEKKPPRHSSPPKSDVQMPDSERIASDGKGAAAVVQDSYKGSERDDADGDSMDTEVRGNDGCSKEPGFIDDEGYEDEDEAFKADDQEDVATDEDVSDQQTGQEEEHFPCASNNRVCFDQTPRMSDNVVADGRQDNDATPGTNKMESAAEEPVNHIESVPVSCVRYAEDEDFEEESSRLDCIDDRDRFSDHFSPEEEMKNEGKGAEEECVVQQLVPQRDETRPSNSEQEPNLDQCDYVTDRATPPIRGSALDDNGGLAEERIDEDRALKADEVDSRPPQCDEQQLQMEQADVNGLARDREDAVLPAVADREKVPTRDGYVACGDRRDVSSAVLSPSLESVENHEGDLSGIHADTTAHISDIVDFPDLSLDCRRPQGEQRVEEFDGDTDLADLPSVRREHQYERSEVDATAALAEESVDPHLPPRCEDQQVVNREAVDETSVAAAPREAEDVIAPMMAEKRTHPHGLSWAKDQQRMQTTDNEASDECINGAGPDTTETMSASAISEEESCPHLPSIRQDQNKCNATPVTPEEISHPFSQDPQSDQMQNNGDFSEFPVGGSPAVAQYLNPPAWPIHLPSFERSEPRDNVGDTAPSPGVGRESGISSMAVSPDLPRAGSEFGENVADAMQDWDPHWEERAEAQNGLFADDVAAPVIHENTAGWLFGPYPPRPCQQPHGEHTGGAKCDSFAANEDAFGHEIEDGYHRALERLMAQISANATGSTDEPNDRADVTAAVEVVEVAGVRIAKKTATEAGKEKEEDYERTEISIMEATMDNNEWITDNYQVLPWMNLSVPSVSQDLAQTDQLPTGGCQHSSALADADAAPPTEVEQTGALPVVEGNAENNNKKVVAVQPMPQSVNVTFRIHYLTRSPYQTVAVTGNQRELGNWKDFVPLERAKDGHWAAAVSLPAESHVEWKFVLAEKGEVCRWEECGNRLLDTGCGDDLTVHKWWGLL</sequence>
<evidence type="ECO:0000256" key="5">
    <source>
        <dbReference type="ARBA" id="ARBA00062412"/>
    </source>
</evidence>
<keyword evidence="10" id="KW-0812">Transmembrane</keyword>
<dbReference type="PANTHER" id="PTHR15048:SF0">
    <property type="entry name" value="STARCH-BINDING DOMAIN-CONTAINING PROTEIN 1"/>
    <property type="match status" value="1"/>
</dbReference>
<feature type="compositionally biased region" description="Basic and acidic residues" evidence="9">
    <location>
        <begin position="701"/>
        <end position="711"/>
    </location>
</feature>
<reference evidence="12 13" key="1">
    <citation type="submission" date="2019-06" db="EMBL/GenBank/DDBJ databases">
        <title>Draft genomes of female and male turbot (Scophthalmus maximus).</title>
        <authorList>
            <person name="Xu H."/>
            <person name="Xu X.-W."/>
            <person name="Shao C."/>
            <person name="Chen S."/>
        </authorList>
    </citation>
    <scope>NUCLEOTIDE SEQUENCE [LARGE SCALE GENOMIC DNA]</scope>
    <source>
        <strain evidence="12">Ysfricsl-2016a</strain>
        <tissue evidence="12">Blood</tissue>
    </source>
</reference>
<dbReference type="Pfam" id="PF00686">
    <property type="entry name" value="CBM_20"/>
    <property type="match status" value="1"/>
</dbReference>